<name>A0A139IIF3_9PEZI</name>
<dbReference type="Pfam" id="PF20415">
    <property type="entry name" value="DUF6699"/>
    <property type="match status" value="1"/>
</dbReference>
<comment type="caution">
    <text evidence="3">The sequence shown here is derived from an EMBL/GenBank/DDBJ whole genome shotgun (WGS) entry which is preliminary data.</text>
</comment>
<gene>
    <name evidence="3" type="ORF">AC579_2761</name>
</gene>
<organism evidence="3 4">
    <name type="scientific">Pseudocercospora musae</name>
    <dbReference type="NCBI Taxonomy" id="113226"/>
    <lineage>
        <taxon>Eukaryota</taxon>
        <taxon>Fungi</taxon>
        <taxon>Dikarya</taxon>
        <taxon>Ascomycota</taxon>
        <taxon>Pezizomycotina</taxon>
        <taxon>Dothideomycetes</taxon>
        <taxon>Dothideomycetidae</taxon>
        <taxon>Mycosphaerellales</taxon>
        <taxon>Mycosphaerellaceae</taxon>
        <taxon>Pseudocercospora</taxon>
    </lineage>
</organism>
<evidence type="ECO:0000256" key="1">
    <source>
        <dbReference type="SAM" id="MobiDB-lite"/>
    </source>
</evidence>
<evidence type="ECO:0000313" key="4">
    <source>
        <dbReference type="Proteomes" id="UP000073492"/>
    </source>
</evidence>
<dbReference type="InterPro" id="IPR046522">
    <property type="entry name" value="DUF6699"/>
</dbReference>
<evidence type="ECO:0000313" key="3">
    <source>
        <dbReference type="EMBL" id="KXT14356.1"/>
    </source>
</evidence>
<evidence type="ECO:0000259" key="2">
    <source>
        <dbReference type="Pfam" id="PF20415"/>
    </source>
</evidence>
<feature type="domain" description="DUF6699" evidence="2">
    <location>
        <begin position="183"/>
        <end position="251"/>
    </location>
</feature>
<reference evidence="3 4" key="1">
    <citation type="submission" date="2015-07" db="EMBL/GenBank/DDBJ databases">
        <title>Comparative genomics of the Sigatoka disease complex on banana suggests a link between parallel evolutionary changes in Pseudocercospora fijiensis and Pseudocercospora eumusae and increased virulence on the banana host.</title>
        <authorList>
            <person name="Chang T.-C."/>
            <person name="Salvucci A."/>
            <person name="Crous P.W."/>
            <person name="Stergiopoulos I."/>
        </authorList>
    </citation>
    <scope>NUCLEOTIDE SEQUENCE [LARGE SCALE GENOMIC DNA]</scope>
    <source>
        <strain evidence="3 4">CBS 116634</strain>
    </source>
</reference>
<accession>A0A139IIF3</accession>
<dbReference type="OrthoDB" id="5363135at2759"/>
<sequence length="296" mass="32631">MSGLERSRIIPTEASGKLAPIDGAKASESFLRDTCRPPWESRASLRTGLRIPRLPSAHCPLPTAHCPLPTAQLSLPPSFLRTQQSTLFLTRYCLCSLANQRFIPPKATDLPECSFSSHAIMSAEVQEPLSKVDSAIDDAPASPSESKVKHRRTSSTVSGVFNILDLEKEGVELKIAPETQKLNWKINTSPSTVDDPSVLKKLLVNPPIKKIDLHFPLGLEVTARNLKGVTIKDALDAIHKQYKKKADDELENPYLAGFEWDKEECYTRFIVHQKKTGEAPAGGSGKKKNKKAAEEE</sequence>
<proteinExistence type="predicted"/>
<feature type="region of interest" description="Disordered" evidence="1">
    <location>
        <begin position="276"/>
        <end position="296"/>
    </location>
</feature>
<dbReference type="Proteomes" id="UP000073492">
    <property type="component" value="Unassembled WGS sequence"/>
</dbReference>
<dbReference type="EMBL" id="LFZO01000084">
    <property type="protein sequence ID" value="KXT14356.1"/>
    <property type="molecule type" value="Genomic_DNA"/>
</dbReference>
<protein>
    <recommendedName>
        <fullName evidence="2">DUF6699 domain-containing protein</fullName>
    </recommendedName>
</protein>
<dbReference type="AlphaFoldDB" id="A0A139IIF3"/>
<keyword evidence="4" id="KW-1185">Reference proteome</keyword>